<dbReference type="InterPro" id="IPR036390">
    <property type="entry name" value="WH_DNA-bd_sf"/>
</dbReference>
<dbReference type="InterPro" id="IPR036388">
    <property type="entry name" value="WH-like_DNA-bd_sf"/>
</dbReference>
<dbReference type="Gene3D" id="1.10.10.10">
    <property type="entry name" value="Winged helix-like DNA-binding domain superfamily/Winged helix DNA-binding domain"/>
    <property type="match status" value="1"/>
</dbReference>
<sequence>MIQSLSSLLHEMKQNWPQATDVNSDLYLSLDRLKHLMDYHAGLALARHGLTNASFDTLVRLRVSSEAGPLSPTEIRQNIMVTSGGMTKILKTLESRGYIERMANEKDGRSSLVQLTRKGMDLAEIAMRDVMKSDDELTSRALNQKELTALANTLKDIVDKIEKNSPSPILP</sequence>
<dbReference type="Proteomes" id="UP000219439">
    <property type="component" value="Unassembled WGS sequence"/>
</dbReference>
<proteinExistence type="predicted"/>
<dbReference type="GO" id="GO:0003677">
    <property type="term" value="F:DNA binding"/>
    <property type="evidence" value="ECO:0007669"/>
    <property type="project" value="UniProtKB-KW"/>
</dbReference>
<keyword evidence="2 5" id="KW-0238">DNA-binding</keyword>
<keyword evidence="3" id="KW-0804">Transcription</keyword>
<dbReference type="GO" id="GO:0003700">
    <property type="term" value="F:DNA-binding transcription factor activity"/>
    <property type="evidence" value="ECO:0007669"/>
    <property type="project" value="InterPro"/>
</dbReference>
<evidence type="ECO:0000259" key="4">
    <source>
        <dbReference type="PROSITE" id="PS50995"/>
    </source>
</evidence>
<dbReference type="AlphaFoldDB" id="A0A285NG73"/>
<dbReference type="Pfam" id="PF01047">
    <property type="entry name" value="MarR"/>
    <property type="match status" value="1"/>
</dbReference>
<organism evidence="5 6">
    <name type="scientific">Cohaesibacter gelatinilyticus</name>
    <dbReference type="NCBI Taxonomy" id="372072"/>
    <lineage>
        <taxon>Bacteria</taxon>
        <taxon>Pseudomonadati</taxon>
        <taxon>Pseudomonadota</taxon>
        <taxon>Alphaproteobacteria</taxon>
        <taxon>Hyphomicrobiales</taxon>
        <taxon>Cohaesibacteraceae</taxon>
    </lineage>
</organism>
<dbReference type="PRINTS" id="PR00598">
    <property type="entry name" value="HTHMARR"/>
</dbReference>
<gene>
    <name evidence="5" type="ORF">SAMN06265368_1711</name>
</gene>
<dbReference type="InterPro" id="IPR000835">
    <property type="entry name" value="HTH_MarR-typ"/>
</dbReference>
<keyword evidence="1" id="KW-0805">Transcription regulation</keyword>
<accession>A0A285NG73</accession>
<evidence type="ECO:0000313" key="5">
    <source>
        <dbReference type="EMBL" id="SNZ08512.1"/>
    </source>
</evidence>
<dbReference type="PANTHER" id="PTHR42756">
    <property type="entry name" value="TRANSCRIPTIONAL REGULATOR, MARR"/>
    <property type="match status" value="1"/>
</dbReference>
<keyword evidence="6" id="KW-1185">Reference proteome</keyword>
<dbReference type="SMART" id="SM00347">
    <property type="entry name" value="HTH_MARR"/>
    <property type="match status" value="1"/>
</dbReference>
<feature type="domain" description="HTH marR-type" evidence="4">
    <location>
        <begin position="23"/>
        <end position="159"/>
    </location>
</feature>
<evidence type="ECO:0000256" key="3">
    <source>
        <dbReference type="ARBA" id="ARBA00023163"/>
    </source>
</evidence>
<dbReference type="OrthoDB" id="32523at2"/>
<evidence type="ECO:0000256" key="1">
    <source>
        <dbReference type="ARBA" id="ARBA00023015"/>
    </source>
</evidence>
<name>A0A285NG73_9HYPH</name>
<dbReference type="PROSITE" id="PS50995">
    <property type="entry name" value="HTH_MARR_2"/>
    <property type="match status" value="1"/>
</dbReference>
<dbReference type="PANTHER" id="PTHR42756:SF1">
    <property type="entry name" value="TRANSCRIPTIONAL REPRESSOR OF EMRAB OPERON"/>
    <property type="match status" value="1"/>
</dbReference>
<evidence type="ECO:0000313" key="6">
    <source>
        <dbReference type="Proteomes" id="UP000219439"/>
    </source>
</evidence>
<reference evidence="5 6" key="1">
    <citation type="submission" date="2017-09" db="EMBL/GenBank/DDBJ databases">
        <authorList>
            <person name="Ehlers B."/>
            <person name="Leendertz F.H."/>
        </authorList>
    </citation>
    <scope>NUCLEOTIDE SEQUENCE [LARGE SCALE GENOMIC DNA]</scope>
    <source>
        <strain evidence="5 6">DSM 18289</strain>
    </source>
</reference>
<protein>
    <submittedName>
        <fullName evidence="5">DNA-binding transcriptional regulator, MarR family</fullName>
    </submittedName>
</protein>
<dbReference type="EMBL" id="OBEL01000001">
    <property type="protein sequence ID" value="SNZ08512.1"/>
    <property type="molecule type" value="Genomic_DNA"/>
</dbReference>
<dbReference type="SUPFAM" id="SSF46785">
    <property type="entry name" value="Winged helix' DNA-binding domain"/>
    <property type="match status" value="1"/>
</dbReference>
<evidence type="ECO:0000256" key="2">
    <source>
        <dbReference type="ARBA" id="ARBA00023125"/>
    </source>
</evidence>
<dbReference type="RefSeq" id="WP_097152838.1">
    <property type="nucleotide sequence ID" value="NZ_OBEL01000001.1"/>
</dbReference>